<evidence type="ECO:0000313" key="2">
    <source>
        <dbReference type="Proteomes" id="UP000019140"/>
    </source>
</evidence>
<organism evidence="1 2">
    <name type="scientific">Candidatus Entotheonella gemina</name>
    <dbReference type="NCBI Taxonomy" id="1429439"/>
    <lineage>
        <taxon>Bacteria</taxon>
        <taxon>Pseudomonadati</taxon>
        <taxon>Nitrospinota/Tectimicrobiota group</taxon>
        <taxon>Candidatus Tectimicrobiota</taxon>
        <taxon>Candidatus Entotheonellia</taxon>
        <taxon>Candidatus Entotheonellales</taxon>
        <taxon>Candidatus Entotheonellaceae</taxon>
        <taxon>Candidatus Entotheonella</taxon>
    </lineage>
</organism>
<dbReference type="InterPro" id="IPR050696">
    <property type="entry name" value="FtsA/MreB"/>
</dbReference>
<dbReference type="PIRSF" id="PIRSF019169">
    <property type="entry name" value="PilM"/>
    <property type="match status" value="1"/>
</dbReference>
<dbReference type="AlphaFoldDB" id="W4M8G6"/>
<dbReference type="NCBIfam" id="TIGR01175">
    <property type="entry name" value="pilM"/>
    <property type="match status" value="1"/>
</dbReference>
<evidence type="ECO:0000313" key="1">
    <source>
        <dbReference type="EMBL" id="ETX05917.1"/>
    </source>
</evidence>
<protein>
    <recommendedName>
        <fullName evidence="3">SHS2 domain-containing protein</fullName>
    </recommendedName>
</protein>
<dbReference type="CDD" id="cd24049">
    <property type="entry name" value="ASKHA_NBD_PilM"/>
    <property type="match status" value="1"/>
</dbReference>
<dbReference type="PANTHER" id="PTHR32432">
    <property type="entry name" value="CELL DIVISION PROTEIN FTSA-RELATED"/>
    <property type="match status" value="1"/>
</dbReference>
<feature type="non-terminal residue" evidence="1">
    <location>
        <position position="1"/>
    </location>
</feature>
<evidence type="ECO:0008006" key="3">
    <source>
        <dbReference type="Google" id="ProtNLM"/>
    </source>
</evidence>
<dbReference type="SUPFAM" id="SSF53067">
    <property type="entry name" value="Actin-like ATPase domain"/>
    <property type="match status" value="2"/>
</dbReference>
<dbReference type="HOGENOM" id="CLU_812621_0_0_7"/>
<reference evidence="1 2" key="1">
    <citation type="journal article" date="2014" name="Nature">
        <title>An environmental bacterial taxon with a large and distinct metabolic repertoire.</title>
        <authorList>
            <person name="Wilson M.C."/>
            <person name="Mori T."/>
            <person name="Ruckert C."/>
            <person name="Uria A.R."/>
            <person name="Helf M.J."/>
            <person name="Takada K."/>
            <person name="Gernert C."/>
            <person name="Steffens U.A."/>
            <person name="Heycke N."/>
            <person name="Schmitt S."/>
            <person name="Rinke C."/>
            <person name="Helfrich E.J."/>
            <person name="Brachmann A.O."/>
            <person name="Gurgui C."/>
            <person name="Wakimoto T."/>
            <person name="Kracht M."/>
            <person name="Crusemann M."/>
            <person name="Hentschel U."/>
            <person name="Abe I."/>
            <person name="Matsunaga S."/>
            <person name="Kalinowski J."/>
            <person name="Takeyama H."/>
            <person name="Piel J."/>
        </authorList>
    </citation>
    <scope>NUCLEOTIDE SEQUENCE [LARGE SCALE GENOMIC DNA]</scope>
    <source>
        <strain evidence="2">TSY2</strain>
    </source>
</reference>
<name>W4M8G6_9BACT</name>
<dbReference type="Proteomes" id="UP000019140">
    <property type="component" value="Unassembled WGS sequence"/>
</dbReference>
<dbReference type="Pfam" id="PF11104">
    <property type="entry name" value="PilM_2"/>
    <property type="match status" value="1"/>
</dbReference>
<proteinExistence type="predicted"/>
<comment type="caution">
    <text evidence="1">The sequence shown here is derived from an EMBL/GenBank/DDBJ whole genome shotgun (WGS) entry which is preliminary data.</text>
</comment>
<sequence>HSIKLIQLKKAGKNYHLQHFGVMPLKNESIVDGTIMDAGAVIESIRNLVQMEKIKTRDVVTSVSGQSVIVKKIRIQQMTEKELSESITWEAEQHIPFEISEVNLDFQIIPPPSDDDAPHDNQMDVILVAARKSKLDDHIGILNESGLNPVIVDTDVFAIENEFEINGESDEDKVTALVDLGASAMNINILQSGTTLFQHDIAIGGNRYNEALQDEFDMSYEEAESLKMGVGFTEAYGLEQVLELLVTVSEELCDELKRSLDFFRSTAENVAIKNMVLSGGCARMKGLEVLFSKRLRMPVEIANPFRNIHYSGKVFDPEYLQDMAPMAAVGIGLAMRRMDDR</sequence>
<dbReference type="PANTHER" id="PTHR32432:SF3">
    <property type="entry name" value="ETHANOLAMINE UTILIZATION PROTEIN EUTJ"/>
    <property type="match status" value="1"/>
</dbReference>
<dbReference type="Gene3D" id="3.30.1490.300">
    <property type="match status" value="1"/>
</dbReference>
<keyword evidence="2" id="KW-1185">Reference proteome</keyword>
<dbReference type="Gene3D" id="3.30.420.40">
    <property type="match status" value="2"/>
</dbReference>
<dbReference type="InterPro" id="IPR043129">
    <property type="entry name" value="ATPase_NBD"/>
</dbReference>
<dbReference type="InterPro" id="IPR005883">
    <property type="entry name" value="PilM"/>
</dbReference>
<accession>W4M8G6</accession>
<gene>
    <name evidence="1" type="ORF">ETSY2_20215</name>
</gene>
<dbReference type="EMBL" id="AZHX01000836">
    <property type="protein sequence ID" value="ETX05917.1"/>
    <property type="molecule type" value="Genomic_DNA"/>
</dbReference>